<accession>A0A812LYB4</accession>
<name>A0A812LYB4_9DINO</name>
<sequence>MKAPLVRALRAKTPDLRKVASTWLDRFAADRHAALAELVQLILVVADLPSQTTVVKEDLQDREPNEVVTELTASLALETTERGADFTQHWLVSREKGAQRVRENYPNIWRELVLAPPVDALLGNLLQLLRAWTLAFAECLRPSDVTPAANHRSQ</sequence>
<dbReference type="Proteomes" id="UP000604046">
    <property type="component" value="Unassembled WGS sequence"/>
</dbReference>
<proteinExistence type="predicted"/>
<evidence type="ECO:0000313" key="2">
    <source>
        <dbReference type="Proteomes" id="UP000604046"/>
    </source>
</evidence>
<protein>
    <submittedName>
        <fullName evidence="1">Uncharacterized protein</fullName>
    </submittedName>
</protein>
<comment type="caution">
    <text evidence="1">The sequence shown here is derived from an EMBL/GenBank/DDBJ whole genome shotgun (WGS) entry which is preliminary data.</text>
</comment>
<organism evidence="1 2">
    <name type="scientific">Symbiodinium natans</name>
    <dbReference type="NCBI Taxonomy" id="878477"/>
    <lineage>
        <taxon>Eukaryota</taxon>
        <taxon>Sar</taxon>
        <taxon>Alveolata</taxon>
        <taxon>Dinophyceae</taxon>
        <taxon>Suessiales</taxon>
        <taxon>Symbiodiniaceae</taxon>
        <taxon>Symbiodinium</taxon>
    </lineage>
</organism>
<gene>
    <name evidence="1" type="ORF">SNAT2548_LOCUS12738</name>
</gene>
<dbReference type="OrthoDB" id="498590at2759"/>
<dbReference type="EMBL" id="CAJNDS010001247">
    <property type="protein sequence ID" value="CAE7253364.1"/>
    <property type="molecule type" value="Genomic_DNA"/>
</dbReference>
<reference evidence="1" key="1">
    <citation type="submission" date="2021-02" db="EMBL/GenBank/DDBJ databases">
        <authorList>
            <person name="Dougan E. K."/>
            <person name="Rhodes N."/>
            <person name="Thang M."/>
            <person name="Chan C."/>
        </authorList>
    </citation>
    <scope>NUCLEOTIDE SEQUENCE</scope>
</reference>
<keyword evidence="2" id="KW-1185">Reference proteome</keyword>
<evidence type="ECO:0000313" key="1">
    <source>
        <dbReference type="EMBL" id="CAE7253364.1"/>
    </source>
</evidence>
<dbReference type="AlphaFoldDB" id="A0A812LYB4"/>